<evidence type="ECO:0000313" key="1">
    <source>
        <dbReference type="EMBL" id="PZO71884.1"/>
    </source>
</evidence>
<dbReference type="AlphaFoldDB" id="A0A2W4YQB9"/>
<protein>
    <recommendedName>
        <fullName evidence="3">YkuD domain-containing protein</fullName>
    </recommendedName>
</protein>
<dbReference type="Proteomes" id="UP000249555">
    <property type="component" value="Unassembled WGS sequence"/>
</dbReference>
<organism evidence="1 2">
    <name type="scientific">Sphingomonas taxi</name>
    <dbReference type="NCBI Taxonomy" id="1549858"/>
    <lineage>
        <taxon>Bacteria</taxon>
        <taxon>Pseudomonadati</taxon>
        <taxon>Pseudomonadota</taxon>
        <taxon>Alphaproteobacteria</taxon>
        <taxon>Sphingomonadales</taxon>
        <taxon>Sphingomonadaceae</taxon>
        <taxon>Sphingomonas</taxon>
    </lineage>
</organism>
<accession>A0A2W4YQB9</accession>
<dbReference type="EMBL" id="QFMX01000022">
    <property type="protein sequence ID" value="PZO71884.1"/>
    <property type="molecule type" value="Genomic_DNA"/>
</dbReference>
<evidence type="ECO:0000313" key="2">
    <source>
        <dbReference type="Proteomes" id="UP000249555"/>
    </source>
</evidence>
<evidence type="ECO:0008006" key="3">
    <source>
        <dbReference type="Google" id="ProtNLM"/>
    </source>
</evidence>
<dbReference type="SUPFAM" id="SSF141072">
    <property type="entry name" value="CalX-like"/>
    <property type="match status" value="1"/>
</dbReference>
<feature type="non-terminal residue" evidence="1">
    <location>
        <position position="345"/>
    </location>
</feature>
<dbReference type="InterPro" id="IPR038081">
    <property type="entry name" value="CalX-like_sf"/>
</dbReference>
<sequence>MTDAPKTAVLVVNRQNDGAATYSLIIDGEAQALSSSSAHWDDASPWAAGTYGMTYEPFHGRWPAWRVDGVAGRSAIKVHRGTRTDHSQGCIVLPQAMIDEILSVLAQNDIRRSDLTLQVGGTADFGFRIESKNSQVKEGGKIEVEISLTGAMSADGVSKDIWVHVNPDGTAELNTDFAPTNPQKLPAFRSSSSYPVDGPGFWVKIPEGQSKVSFTVDVKKDKLKEQTETVKFQIDGYKVVNNTSRGPEFYTPSNYRTILNQVLYNRDYVQIKDNSTDLNLSESGGYEGFSRTVAVAAGSDINLNFDAYGIPDKLKIWDASTGTVYVDWGYGSNTYASSFTVDEAS</sequence>
<comment type="caution">
    <text evidence="1">The sequence shown here is derived from an EMBL/GenBank/DDBJ whole genome shotgun (WGS) entry which is preliminary data.</text>
</comment>
<gene>
    <name evidence="1" type="ORF">DI640_13945</name>
</gene>
<dbReference type="Gene3D" id="2.60.40.2030">
    <property type="match status" value="1"/>
</dbReference>
<name>A0A2W4YQB9_9SPHN</name>
<reference evidence="1 2" key="1">
    <citation type="submission" date="2017-08" db="EMBL/GenBank/DDBJ databases">
        <title>Infants hospitalized years apart are colonized by the same room-sourced microbial strains.</title>
        <authorList>
            <person name="Brooks B."/>
            <person name="Olm M.R."/>
            <person name="Firek B.A."/>
            <person name="Baker R."/>
            <person name="Thomas B.C."/>
            <person name="Morowitz M.J."/>
            <person name="Banfield J.F."/>
        </authorList>
    </citation>
    <scope>NUCLEOTIDE SEQUENCE [LARGE SCALE GENOMIC DNA]</scope>
    <source>
        <strain evidence="1">S2_018_000_R3_119</strain>
    </source>
</reference>
<proteinExistence type="predicted"/>